<keyword evidence="1" id="KW-1133">Transmembrane helix</keyword>
<dbReference type="RefSeq" id="WP_264790462.1">
    <property type="nucleotide sequence ID" value="NZ_AP026867.1"/>
</dbReference>
<dbReference type="AlphaFoldDB" id="A0A915YLA1"/>
<keyword evidence="1" id="KW-0812">Transmembrane</keyword>
<dbReference type="Proteomes" id="UP001060919">
    <property type="component" value="Chromosome"/>
</dbReference>
<keyword evidence="3" id="KW-1185">Reference proteome</keyword>
<dbReference type="EMBL" id="AP026867">
    <property type="protein sequence ID" value="BDS15298.1"/>
    <property type="molecule type" value="Genomic_DNA"/>
</dbReference>
<accession>A0A915YLA1</accession>
<proteinExistence type="predicted"/>
<sequence>MKTFNFHYIWLLTLIGLMANTNLLTAQKAAKKEKPAKAQTSKKRNSAAAIAVQLSSMTREEKNTMAHCPLHNKHMSLSDNYRADASDFRQSDDYPFAYQLNYRRYCHVCTKVLDKEVKAFDAEEKAANNADGATFERCPVHNAALLKNSDYSKIDYEKSPQTEIPHAKQYLFKNYCKTCTKIYKIQLK</sequence>
<organism evidence="2 3">
    <name type="scientific">Aureispira anguillae</name>
    <dbReference type="NCBI Taxonomy" id="2864201"/>
    <lineage>
        <taxon>Bacteria</taxon>
        <taxon>Pseudomonadati</taxon>
        <taxon>Bacteroidota</taxon>
        <taxon>Saprospiria</taxon>
        <taxon>Saprospirales</taxon>
        <taxon>Saprospiraceae</taxon>
        <taxon>Aureispira</taxon>
    </lineage>
</organism>
<dbReference type="KEGG" id="aup:AsAng_0060820"/>
<gene>
    <name evidence="2" type="ORF">AsAng_0060820</name>
</gene>
<protein>
    <submittedName>
        <fullName evidence="2">Uncharacterized protein</fullName>
    </submittedName>
</protein>
<evidence type="ECO:0000313" key="3">
    <source>
        <dbReference type="Proteomes" id="UP001060919"/>
    </source>
</evidence>
<keyword evidence="1" id="KW-0472">Membrane</keyword>
<evidence type="ECO:0000256" key="1">
    <source>
        <dbReference type="SAM" id="Phobius"/>
    </source>
</evidence>
<reference evidence="2" key="1">
    <citation type="submission" date="2022-09" db="EMBL/GenBank/DDBJ databases">
        <title>Aureispira anguillicida sp. nov., isolated from Leptocephalus of Japanese eel Anguilla japonica.</title>
        <authorList>
            <person name="Yuasa K."/>
            <person name="Mekata T."/>
            <person name="Ikunari K."/>
        </authorList>
    </citation>
    <scope>NUCLEOTIDE SEQUENCE</scope>
    <source>
        <strain evidence="2">EL160426</strain>
    </source>
</reference>
<name>A0A915YLA1_9BACT</name>
<feature type="transmembrane region" description="Helical" evidence="1">
    <location>
        <begin position="6"/>
        <end position="24"/>
    </location>
</feature>
<evidence type="ECO:0000313" key="2">
    <source>
        <dbReference type="EMBL" id="BDS15298.1"/>
    </source>
</evidence>